<dbReference type="InterPro" id="IPR017853">
    <property type="entry name" value="GH"/>
</dbReference>
<dbReference type="Pfam" id="PF06452">
    <property type="entry name" value="CBM9_1"/>
    <property type="match status" value="1"/>
</dbReference>
<name>A0A2U1AED9_9BACT</name>
<dbReference type="Proteomes" id="UP000245959">
    <property type="component" value="Unassembled WGS sequence"/>
</dbReference>
<feature type="signal peptide" evidence="1">
    <location>
        <begin position="1"/>
        <end position="19"/>
    </location>
</feature>
<accession>A0A2U1AED9</accession>
<sequence length="818" mass="90227">MRILLTVLVCCGMAAGVYAELLPVDSSSFFAAPGQPLRLKFKGAAKHSPVSAVLTDFTGERAGEYVLVPSGKEYVLELKQGLPAGFYRLETGEGEFGLLIQEPSGGEPDRFFGIDGFLSWSKASIHDCYAALKLLKRYGIASARDRFEWNAIQRDRRVYSFRNPYDEMRRLYPRTGVELLDVHHGSPEWARPNLPRFPEELHAAAAFWATLGANWRPYWKAVEIWNEPEGGFGANLPADQLMPGAKAMRYGLLHSAPEVKLGAAGFTSVDPAGEYHRTAVRNGMLDNADFVSFHSYGEPRELVKLVESYRNWLEAAGKTGMPLWLTEISRVAWDNYRTPEEAARIAAEIAMQAAVGRSVGLERIYFFALFDLKEGNKTFGFLAPNRTARAPFAALVQSVRRLSHRRYRGELRTGDSRIASARVFGGKDGDVTVLEVKQPGGVFSPGFAVRKAEGTDGRALPVAAGGSVELADRVVYLESAPLPETLLNVDTAEMQLLKLAELPAPERSPASPVVLFPHPDFAAIGRYSSMRNYAIAAETPVPVALDLYNLSGVPQPVTLTVSTPLKLTGQETERKITVPALGKVRLPFKVELSREQERAGGVYDLDFELKFENEAFRERASLSFRPLGAVRSLAAGRKTSRLIPFGGLENWTIRIKDQPWNNRADLDAGFRLSYAPEALKLELEVEDDRHHADFAAPDLWKGDSVQIGIQPGMPKTLAERAKFFEFTVALTPKGAAATRGSRPSKIPAEVIRSGTRTLYRITLPAAELGVKEFRAGDRLRLSLVVNDNDGAGRKGFLHWGDGLGVNKNPEEFNQIVLQ</sequence>
<dbReference type="SUPFAM" id="SSF51445">
    <property type="entry name" value="(Trans)glycosidases"/>
    <property type="match status" value="1"/>
</dbReference>
<evidence type="ECO:0000313" key="3">
    <source>
        <dbReference type="EMBL" id="PVY34788.1"/>
    </source>
</evidence>
<dbReference type="CDD" id="cd09621">
    <property type="entry name" value="CBM9_like_5"/>
    <property type="match status" value="1"/>
</dbReference>
<protein>
    <submittedName>
        <fullName evidence="3">Carbohydrate binding protein with CBM9 domain</fullName>
    </submittedName>
</protein>
<dbReference type="AlphaFoldDB" id="A0A2U1AED9"/>
<evidence type="ECO:0000313" key="4">
    <source>
        <dbReference type="Proteomes" id="UP000245959"/>
    </source>
</evidence>
<organism evidence="3 4">
    <name type="scientific">Victivallis vadensis</name>
    <dbReference type="NCBI Taxonomy" id="172901"/>
    <lineage>
        <taxon>Bacteria</taxon>
        <taxon>Pseudomonadati</taxon>
        <taxon>Lentisphaerota</taxon>
        <taxon>Lentisphaeria</taxon>
        <taxon>Victivallales</taxon>
        <taxon>Victivallaceae</taxon>
        <taxon>Victivallis</taxon>
    </lineage>
</organism>
<dbReference type="SUPFAM" id="SSF49344">
    <property type="entry name" value="CBD9-like"/>
    <property type="match status" value="1"/>
</dbReference>
<dbReference type="InterPro" id="IPR051923">
    <property type="entry name" value="Glycosyl_Hydrolase_39"/>
</dbReference>
<dbReference type="Gene3D" id="3.20.20.80">
    <property type="entry name" value="Glycosidases"/>
    <property type="match status" value="1"/>
</dbReference>
<keyword evidence="1" id="KW-0732">Signal</keyword>
<dbReference type="PANTHER" id="PTHR12631">
    <property type="entry name" value="ALPHA-L-IDURONIDASE"/>
    <property type="match status" value="1"/>
</dbReference>
<dbReference type="GO" id="GO:0030246">
    <property type="term" value="F:carbohydrate binding"/>
    <property type="evidence" value="ECO:0007669"/>
    <property type="project" value="InterPro"/>
</dbReference>
<dbReference type="Gene3D" id="2.60.40.1190">
    <property type="match status" value="1"/>
</dbReference>
<dbReference type="EMBL" id="QEKH01000046">
    <property type="protein sequence ID" value="PVY34788.1"/>
    <property type="molecule type" value="Genomic_DNA"/>
</dbReference>
<dbReference type="PANTHER" id="PTHR12631:SF10">
    <property type="entry name" value="BETA-XYLOSIDASE-LIKE PROTEIN-RELATED"/>
    <property type="match status" value="1"/>
</dbReference>
<evidence type="ECO:0000256" key="1">
    <source>
        <dbReference type="SAM" id="SignalP"/>
    </source>
</evidence>
<proteinExistence type="predicted"/>
<dbReference type="GeneID" id="78297086"/>
<dbReference type="InterPro" id="IPR010502">
    <property type="entry name" value="Carb-bd_dom_fam9"/>
</dbReference>
<reference evidence="3 4" key="1">
    <citation type="submission" date="2018-04" db="EMBL/GenBank/DDBJ databases">
        <title>Genomic Encyclopedia of Type Strains, Phase IV (KMG-IV): sequencing the most valuable type-strain genomes for metagenomic binning, comparative biology and taxonomic classification.</title>
        <authorList>
            <person name="Goeker M."/>
        </authorList>
    </citation>
    <scope>NUCLEOTIDE SEQUENCE [LARGE SCALE GENOMIC DNA]</scope>
    <source>
        <strain evidence="3 4">DSM 14823</strain>
    </source>
</reference>
<feature type="chain" id="PRO_5015446664" evidence="1">
    <location>
        <begin position="20"/>
        <end position="818"/>
    </location>
</feature>
<gene>
    <name evidence="3" type="ORF">C8D82_14610</name>
</gene>
<keyword evidence="4" id="KW-1185">Reference proteome</keyword>
<dbReference type="GO" id="GO:0004553">
    <property type="term" value="F:hydrolase activity, hydrolyzing O-glycosyl compounds"/>
    <property type="evidence" value="ECO:0007669"/>
    <property type="project" value="InterPro"/>
</dbReference>
<evidence type="ECO:0000259" key="2">
    <source>
        <dbReference type="Pfam" id="PF06452"/>
    </source>
</evidence>
<dbReference type="GO" id="GO:0016052">
    <property type="term" value="P:carbohydrate catabolic process"/>
    <property type="evidence" value="ECO:0007669"/>
    <property type="project" value="InterPro"/>
</dbReference>
<feature type="domain" description="Carbohydrate-binding" evidence="2">
    <location>
        <begin position="658"/>
        <end position="818"/>
    </location>
</feature>
<dbReference type="RefSeq" id="WP_116885823.1">
    <property type="nucleotide sequence ID" value="NZ_QEKH01000046.1"/>
</dbReference>
<comment type="caution">
    <text evidence="3">The sequence shown here is derived from an EMBL/GenBank/DDBJ whole genome shotgun (WGS) entry which is preliminary data.</text>
</comment>